<dbReference type="InterPro" id="IPR036866">
    <property type="entry name" value="RibonucZ/Hydroxyglut_hydro"/>
</dbReference>
<dbReference type="OrthoDB" id="9761531at2"/>
<accession>A0A4R5KKN0</accession>
<dbReference type="EMBL" id="SMRT01000010">
    <property type="protein sequence ID" value="TDF95415.1"/>
    <property type="molecule type" value="Genomic_DNA"/>
</dbReference>
<dbReference type="Proteomes" id="UP000295636">
    <property type="component" value="Unassembled WGS sequence"/>
</dbReference>
<reference evidence="5 6" key="1">
    <citation type="submission" date="2019-03" db="EMBL/GenBank/DDBJ databases">
        <title>This is whole genome sequence of Paenibacillus sp MS74 strain.</title>
        <authorList>
            <person name="Trinh H.N."/>
        </authorList>
    </citation>
    <scope>NUCLEOTIDE SEQUENCE [LARGE SCALE GENOMIC DNA]</scope>
    <source>
        <strain evidence="5 6">MS74</strain>
    </source>
</reference>
<dbReference type="SUPFAM" id="SSF56281">
    <property type="entry name" value="Metallo-hydrolase/oxidoreductase"/>
    <property type="match status" value="1"/>
</dbReference>
<comment type="catalytic activity">
    <reaction evidence="1">
        <text>3',5'-cyclic CMP + H2O = CMP + H(+)</text>
        <dbReference type="Rhea" id="RHEA:72675"/>
        <dbReference type="ChEBI" id="CHEBI:15377"/>
        <dbReference type="ChEBI" id="CHEBI:15378"/>
        <dbReference type="ChEBI" id="CHEBI:58003"/>
        <dbReference type="ChEBI" id="CHEBI:60377"/>
    </reaction>
    <physiologicalReaction direction="left-to-right" evidence="1">
        <dbReference type="Rhea" id="RHEA:72676"/>
    </physiologicalReaction>
</comment>
<evidence type="ECO:0000259" key="4">
    <source>
        <dbReference type="Pfam" id="PF00753"/>
    </source>
</evidence>
<dbReference type="PANTHER" id="PTHR30619">
    <property type="entry name" value="DNA INTERNALIZATION/COMPETENCE PROTEIN COMEC/REC2"/>
    <property type="match status" value="1"/>
</dbReference>
<evidence type="ECO:0000313" key="6">
    <source>
        <dbReference type="Proteomes" id="UP000295636"/>
    </source>
</evidence>
<sequence>MQAKVQFLNVGWGDAHLIRHPSGAVTLIDGGDGNRSPDQDHPEAWMTRNGIDKLDWMILTHIHEDHQNGLLDIAKRKTIGRAVLPYEPFELPEEKLIEQTGSPMALRVYRMLASYLELIAILQEQGTEIIWRSSFGSEDRSVVWSEDGMTLRHLYPWHEDPLPGYETIVQAAQAEPAAADRRPGELLESFFDLSNHDSSVYSLSADGQASDEAAVLFGGDQLEPGWRRLSQRSSLAAQVWKVSHHGLSDGFNADILAWIRPQHCVIPIHAEQSKNLLPEWNRLRSVTEAPFHLTGDMRPGENRVIVRGTIQIEIGY</sequence>
<evidence type="ECO:0000256" key="2">
    <source>
        <dbReference type="ARBA" id="ARBA00034301"/>
    </source>
</evidence>
<dbReference type="InterPro" id="IPR001279">
    <property type="entry name" value="Metallo-B-lactamas"/>
</dbReference>
<feature type="domain" description="Metallo-beta-lactamase" evidence="4">
    <location>
        <begin position="14"/>
        <end position="102"/>
    </location>
</feature>
<dbReference type="PANTHER" id="PTHR30619:SF1">
    <property type="entry name" value="RECOMBINATION PROTEIN 2"/>
    <property type="match status" value="1"/>
</dbReference>
<keyword evidence="5" id="KW-0378">Hydrolase</keyword>
<protein>
    <submittedName>
        <fullName evidence="5">MBL fold metallo-hydrolase</fullName>
    </submittedName>
</protein>
<dbReference type="Pfam" id="PF00753">
    <property type="entry name" value="Lactamase_B"/>
    <property type="match status" value="1"/>
</dbReference>
<evidence type="ECO:0000313" key="5">
    <source>
        <dbReference type="EMBL" id="TDF95415.1"/>
    </source>
</evidence>
<dbReference type="GO" id="GO:0016787">
    <property type="term" value="F:hydrolase activity"/>
    <property type="evidence" value="ECO:0007669"/>
    <property type="project" value="UniProtKB-KW"/>
</dbReference>
<comment type="catalytic activity">
    <reaction evidence="3">
        <text>3',5'-cyclic UMP + H2O = UMP + H(+)</text>
        <dbReference type="Rhea" id="RHEA:70575"/>
        <dbReference type="ChEBI" id="CHEBI:15377"/>
        <dbReference type="ChEBI" id="CHEBI:15378"/>
        <dbReference type="ChEBI" id="CHEBI:57865"/>
        <dbReference type="ChEBI" id="CHEBI:184387"/>
    </reaction>
    <physiologicalReaction direction="left-to-right" evidence="3">
        <dbReference type="Rhea" id="RHEA:70576"/>
    </physiologicalReaction>
</comment>
<dbReference type="Gene3D" id="3.60.15.10">
    <property type="entry name" value="Ribonuclease Z/Hydroxyacylglutathione hydrolase-like"/>
    <property type="match status" value="1"/>
</dbReference>
<gene>
    <name evidence="5" type="ORF">E1757_20090</name>
</gene>
<name>A0A4R5KKN0_9BACL</name>
<dbReference type="AlphaFoldDB" id="A0A4R5KKN0"/>
<organism evidence="5 6">
    <name type="scientific">Paenibacillus piri</name>
    <dbReference type="NCBI Taxonomy" id="2547395"/>
    <lineage>
        <taxon>Bacteria</taxon>
        <taxon>Bacillati</taxon>
        <taxon>Bacillota</taxon>
        <taxon>Bacilli</taxon>
        <taxon>Bacillales</taxon>
        <taxon>Paenibacillaceae</taxon>
        <taxon>Paenibacillus</taxon>
    </lineage>
</organism>
<evidence type="ECO:0000256" key="1">
    <source>
        <dbReference type="ARBA" id="ARBA00034221"/>
    </source>
</evidence>
<proteinExistence type="predicted"/>
<dbReference type="InterPro" id="IPR052159">
    <property type="entry name" value="Competence_DNA_uptake"/>
</dbReference>
<comment type="caution">
    <text evidence="5">The sequence shown here is derived from an EMBL/GenBank/DDBJ whole genome shotgun (WGS) entry which is preliminary data.</text>
</comment>
<keyword evidence="6" id="KW-1185">Reference proteome</keyword>
<evidence type="ECO:0000256" key="3">
    <source>
        <dbReference type="ARBA" id="ARBA00048505"/>
    </source>
</evidence>
<dbReference type="RefSeq" id="WP_133231408.1">
    <property type="nucleotide sequence ID" value="NZ_SMRT01000010.1"/>
</dbReference>
<comment type="function">
    <text evidence="2">Counteracts the endogenous Pycsar antiviral defense system. Phosphodiesterase that enables metal-dependent hydrolysis of host cyclic nucleotide Pycsar defense signals such as cCMP and cUMP.</text>
</comment>